<gene>
    <name evidence="17" type="ORF">AAFF_G00375100</name>
</gene>
<keyword evidence="5 14" id="KW-1015">Disulfide bond</keyword>
<evidence type="ECO:0000313" key="18">
    <source>
        <dbReference type="Proteomes" id="UP001221898"/>
    </source>
</evidence>
<comment type="caution">
    <text evidence="14">Lacks conserved residue(s) required for the propagation of feature annotation.</text>
</comment>
<evidence type="ECO:0000259" key="16">
    <source>
        <dbReference type="PROSITE" id="PS50963"/>
    </source>
</evidence>
<dbReference type="CDD" id="cd03519">
    <property type="entry name" value="Link_domain_HAPLN_module_2"/>
    <property type="match status" value="1"/>
</dbReference>
<feature type="domain" description="Link" evidence="16">
    <location>
        <begin position="196"/>
        <end position="291"/>
    </location>
</feature>
<keyword evidence="2" id="KW-0964">Secreted</keyword>
<dbReference type="SUPFAM" id="SSF56436">
    <property type="entry name" value="C-type lectin-like"/>
    <property type="match status" value="2"/>
</dbReference>
<keyword evidence="8" id="KW-0393">Immunoglobulin domain</keyword>
<dbReference type="SMART" id="SM00445">
    <property type="entry name" value="LINK"/>
    <property type="match status" value="2"/>
</dbReference>
<dbReference type="SUPFAM" id="SSF48726">
    <property type="entry name" value="Immunoglobulin"/>
    <property type="match status" value="1"/>
</dbReference>
<accession>A0AAD7SG68</accession>
<dbReference type="GO" id="GO:0007417">
    <property type="term" value="P:central nervous system development"/>
    <property type="evidence" value="ECO:0007669"/>
    <property type="project" value="TreeGrafter"/>
</dbReference>
<dbReference type="Pfam" id="PF00193">
    <property type="entry name" value="Xlink"/>
    <property type="match status" value="2"/>
</dbReference>
<keyword evidence="3" id="KW-0272">Extracellular matrix</keyword>
<dbReference type="PANTHER" id="PTHR22804:SF10">
    <property type="entry name" value="HYALURONAN AND PROTEOGLYCAN LINK PROTEIN 1"/>
    <property type="match status" value="1"/>
</dbReference>
<evidence type="ECO:0000256" key="8">
    <source>
        <dbReference type="ARBA" id="ARBA00023319"/>
    </source>
</evidence>
<dbReference type="FunFam" id="3.10.100.10:FF:000001">
    <property type="entry name" value="Hyaluronan proteoglycan link protein 1"/>
    <property type="match status" value="1"/>
</dbReference>
<dbReference type="GO" id="GO:0001501">
    <property type="term" value="P:skeletal system development"/>
    <property type="evidence" value="ECO:0007669"/>
    <property type="project" value="TreeGrafter"/>
</dbReference>
<proteinExistence type="inferred from homology"/>
<keyword evidence="4" id="KW-0677">Repeat</keyword>
<evidence type="ECO:0000256" key="7">
    <source>
        <dbReference type="ARBA" id="ARBA00023290"/>
    </source>
</evidence>
<dbReference type="PROSITE" id="PS50963">
    <property type="entry name" value="LINK_2"/>
    <property type="match status" value="2"/>
</dbReference>
<protein>
    <recommendedName>
        <fullName evidence="11">Hyaluronan and proteoglycan link protein 1</fullName>
    </recommendedName>
    <alternativeName>
        <fullName evidence="12">Cartilage-linking protein 1</fullName>
    </alternativeName>
    <alternativeName>
        <fullName evidence="13">Proteoglycan link protein</fullName>
    </alternativeName>
</protein>
<dbReference type="Gene3D" id="3.10.100.10">
    <property type="entry name" value="Mannose-Binding Protein A, subunit A"/>
    <property type="match status" value="2"/>
</dbReference>
<reference evidence="17" key="1">
    <citation type="journal article" date="2023" name="Science">
        <title>Genome structures resolve the early diversification of teleost fishes.</title>
        <authorList>
            <person name="Parey E."/>
            <person name="Louis A."/>
            <person name="Montfort J."/>
            <person name="Bouchez O."/>
            <person name="Roques C."/>
            <person name="Iampietro C."/>
            <person name="Lluch J."/>
            <person name="Castinel A."/>
            <person name="Donnadieu C."/>
            <person name="Desvignes T."/>
            <person name="Floi Bucao C."/>
            <person name="Jouanno E."/>
            <person name="Wen M."/>
            <person name="Mejri S."/>
            <person name="Dirks R."/>
            <person name="Jansen H."/>
            <person name="Henkel C."/>
            <person name="Chen W.J."/>
            <person name="Zahm M."/>
            <person name="Cabau C."/>
            <person name="Klopp C."/>
            <person name="Thompson A.W."/>
            <person name="Robinson-Rechavi M."/>
            <person name="Braasch I."/>
            <person name="Lecointre G."/>
            <person name="Bobe J."/>
            <person name="Postlethwait J.H."/>
            <person name="Berthelot C."/>
            <person name="Roest Crollius H."/>
            <person name="Guiguen Y."/>
        </authorList>
    </citation>
    <scope>NUCLEOTIDE SEQUENCE</scope>
    <source>
        <strain evidence="17">NC1722</strain>
    </source>
</reference>
<dbReference type="InterPro" id="IPR050691">
    <property type="entry name" value="Hyaluronan_bind_Proteoglycan"/>
</dbReference>
<dbReference type="InterPro" id="IPR007110">
    <property type="entry name" value="Ig-like_dom"/>
</dbReference>
<feature type="disulfide bond" evidence="14">
    <location>
        <begin position="242"/>
        <end position="263"/>
    </location>
</feature>
<feature type="disulfide bond" evidence="14">
    <location>
        <begin position="341"/>
        <end position="362"/>
    </location>
</feature>
<feature type="domain" description="Link" evidence="16">
    <location>
        <begin position="296"/>
        <end position="388"/>
    </location>
</feature>
<comment type="similarity">
    <text evidence="10">Belongs to the HAPLN family.</text>
</comment>
<dbReference type="SMART" id="SM00409">
    <property type="entry name" value="IG"/>
    <property type="match status" value="1"/>
</dbReference>
<dbReference type="SMART" id="SM00406">
    <property type="entry name" value="IGv"/>
    <property type="match status" value="1"/>
</dbReference>
<dbReference type="CDD" id="cd05877">
    <property type="entry name" value="Ig_LP_like"/>
    <property type="match status" value="1"/>
</dbReference>
<dbReference type="InterPro" id="IPR003599">
    <property type="entry name" value="Ig_sub"/>
</dbReference>
<evidence type="ECO:0000256" key="4">
    <source>
        <dbReference type="ARBA" id="ARBA00022737"/>
    </source>
</evidence>
<name>A0AAD7SG68_9TELE</name>
<evidence type="ECO:0000256" key="10">
    <source>
        <dbReference type="ARBA" id="ARBA00038272"/>
    </source>
</evidence>
<evidence type="ECO:0000256" key="14">
    <source>
        <dbReference type="PROSITE-ProRule" id="PRU00323"/>
    </source>
</evidence>
<dbReference type="AlphaFoldDB" id="A0AAD7SG68"/>
<keyword evidence="18" id="KW-1185">Reference proteome</keyword>
<dbReference type="GO" id="GO:0005615">
    <property type="term" value="C:extracellular space"/>
    <property type="evidence" value="ECO:0007669"/>
    <property type="project" value="TreeGrafter"/>
</dbReference>
<dbReference type="PROSITE" id="PS01241">
    <property type="entry name" value="LINK_1"/>
    <property type="match status" value="2"/>
</dbReference>
<dbReference type="InterPro" id="IPR036179">
    <property type="entry name" value="Ig-like_dom_sf"/>
</dbReference>
<comment type="subcellular location">
    <subcellularLocation>
        <location evidence="1">Secreted</location>
        <location evidence="1">Extracellular space</location>
        <location evidence="1">Extracellular matrix</location>
    </subcellularLocation>
</comment>
<keyword evidence="6" id="KW-0325">Glycoprotein</keyword>
<dbReference type="PANTHER" id="PTHR22804">
    <property type="entry name" value="AGGRECAN/VERSICAN PROTEOGLYCAN"/>
    <property type="match status" value="1"/>
</dbReference>
<evidence type="ECO:0000256" key="5">
    <source>
        <dbReference type="ARBA" id="ARBA00023157"/>
    </source>
</evidence>
<evidence type="ECO:0000256" key="12">
    <source>
        <dbReference type="ARBA" id="ARBA00042100"/>
    </source>
</evidence>
<evidence type="ECO:0000256" key="2">
    <source>
        <dbReference type="ARBA" id="ARBA00022525"/>
    </source>
</evidence>
<dbReference type="Proteomes" id="UP001221898">
    <property type="component" value="Unassembled WGS sequence"/>
</dbReference>
<keyword evidence="7" id="KW-0373">Hyaluronic acid</keyword>
<evidence type="ECO:0000256" key="11">
    <source>
        <dbReference type="ARBA" id="ARBA00040183"/>
    </source>
</evidence>
<dbReference type="InterPro" id="IPR013106">
    <property type="entry name" value="Ig_V-set"/>
</dbReference>
<dbReference type="GO" id="GO:0072534">
    <property type="term" value="C:perineuronal net"/>
    <property type="evidence" value="ECO:0007669"/>
    <property type="project" value="TreeGrafter"/>
</dbReference>
<dbReference type="InterPro" id="IPR016187">
    <property type="entry name" value="CTDL_fold"/>
</dbReference>
<dbReference type="EMBL" id="JAINUG010000067">
    <property type="protein sequence ID" value="KAJ8401929.1"/>
    <property type="molecule type" value="Genomic_DNA"/>
</dbReference>
<evidence type="ECO:0000256" key="3">
    <source>
        <dbReference type="ARBA" id="ARBA00022530"/>
    </source>
</evidence>
<evidence type="ECO:0000256" key="6">
    <source>
        <dbReference type="ARBA" id="ARBA00023180"/>
    </source>
</evidence>
<dbReference type="CDD" id="cd03518">
    <property type="entry name" value="Link_domain_HAPLN_module_1"/>
    <property type="match status" value="1"/>
</dbReference>
<dbReference type="GO" id="GO:0045202">
    <property type="term" value="C:synapse"/>
    <property type="evidence" value="ECO:0007669"/>
    <property type="project" value="TreeGrafter"/>
</dbReference>
<dbReference type="GO" id="GO:0007155">
    <property type="term" value="P:cell adhesion"/>
    <property type="evidence" value="ECO:0007669"/>
    <property type="project" value="InterPro"/>
</dbReference>
<evidence type="ECO:0000256" key="13">
    <source>
        <dbReference type="ARBA" id="ARBA00042980"/>
    </source>
</evidence>
<dbReference type="InterPro" id="IPR016186">
    <property type="entry name" value="C-type_lectin-like/link_sf"/>
</dbReference>
<dbReference type="Gene3D" id="2.60.40.10">
    <property type="entry name" value="Immunoglobulins"/>
    <property type="match status" value="1"/>
</dbReference>
<dbReference type="InterPro" id="IPR013783">
    <property type="entry name" value="Ig-like_fold"/>
</dbReference>
<dbReference type="InterPro" id="IPR000538">
    <property type="entry name" value="Link_dom"/>
</dbReference>
<evidence type="ECO:0000256" key="1">
    <source>
        <dbReference type="ARBA" id="ARBA00004498"/>
    </source>
</evidence>
<dbReference type="GO" id="GO:0002052">
    <property type="term" value="P:positive regulation of neuroblast proliferation"/>
    <property type="evidence" value="ECO:0007669"/>
    <property type="project" value="TreeGrafter"/>
</dbReference>
<dbReference type="FunFam" id="3.10.100.10:FF:000002">
    <property type="entry name" value="Hyaluronan proteoglycan link protein 1"/>
    <property type="match status" value="1"/>
</dbReference>
<dbReference type="GO" id="GO:0005540">
    <property type="term" value="F:hyaluronic acid binding"/>
    <property type="evidence" value="ECO:0007669"/>
    <property type="project" value="UniProtKB-KW"/>
</dbReference>
<comment type="function">
    <text evidence="9">Stabilizes the aggregates of proteoglycan monomers with hyaluronic acid in the extracellular cartilage matrix.</text>
</comment>
<dbReference type="Pfam" id="PF07686">
    <property type="entry name" value="V-set"/>
    <property type="match status" value="1"/>
</dbReference>
<feature type="domain" description="Ig-like" evidence="15">
    <location>
        <begin position="77"/>
        <end position="194"/>
    </location>
</feature>
<organism evidence="17 18">
    <name type="scientific">Aldrovandia affinis</name>
    <dbReference type="NCBI Taxonomy" id="143900"/>
    <lineage>
        <taxon>Eukaryota</taxon>
        <taxon>Metazoa</taxon>
        <taxon>Chordata</taxon>
        <taxon>Craniata</taxon>
        <taxon>Vertebrata</taxon>
        <taxon>Euteleostomi</taxon>
        <taxon>Actinopterygii</taxon>
        <taxon>Neopterygii</taxon>
        <taxon>Teleostei</taxon>
        <taxon>Notacanthiformes</taxon>
        <taxon>Halosauridae</taxon>
        <taxon>Aldrovandia</taxon>
    </lineage>
</organism>
<evidence type="ECO:0000259" key="15">
    <source>
        <dbReference type="PROSITE" id="PS50835"/>
    </source>
</evidence>
<dbReference type="PROSITE" id="PS50835">
    <property type="entry name" value="IG_LIKE"/>
    <property type="match status" value="1"/>
</dbReference>
<sequence>MEAALPTGQGPLLNHSTTQRATLQVKRPPLHDAVKMNSLLLSGFLLGLISLSLADNFDQAYSDLEHDRTIYISENGPRLSVVTEQAKVVSHRGGNTTLPCKFLRDASVAPNPKLRIKWTKLTADYLKEEDVFVAMGFHKKSYGRFHGRVFLQDASESDASLVITEITLEDYGKYKCEVIDGLDDGTGVVALDLQGIVFPYYPRLGRYNLNFHDAEKACSDQDAAVASFDQLYDAWRGGLDWCNAGWLSDGSVQYPITMPREPCGGKNTVPGVRNYGQRDKEKNRYDVFCFTSNYRGRFYYLIRPTKLTYDEAVQACRKDGAQIAKVGQMYAAWKLLGYDRCDAGWLADGSVRYPISRPRRRCSPTEAAVRFTGFPDKKHKLYGAYCFKAYN</sequence>
<dbReference type="GO" id="GO:0010001">
    <property type="term" value="P:glial cell differentiation"/>
    <property type="evidence" value="ECO:0007669"/>
    <property type="project" value="TreeGrafter"/>
</dbReference>
<comment type="caution">
    <text evidence="17">The sequence shown here is derived from an EMBL/GenBank/DDBJ whole genome shotgun (WGS) entry which is preliminary data.</text>
</comment>
<evidence type="ECO:0000256" key="9">
    <source>
        <dbReference type="ARBA" id="ARBA00037563"/>
    </source>
</evidence>
<evidence type="ECO:0000313" key="17">
    <source>
        <dbReference type="EMBL" id="KAJ8401929.1"/>
    </source>
</evidence>
<dbReference type="PRINTS" id="PR01265">
    <property type="entry name" value="LINKMODULE"/>
</dbReference>